<dbReference type="EMBL" id="CP000860">
    <property type="protein sequence ID" value="ACA59581.1"/>
    <property type="molecule type" value="Genomic_DNA"/>
</dbReference>
<organism evidence="1 2">
    <name type="scientific">Desulforudis audaxviator (strain MP104C)</name>
    <dbReference type="NCBI Taxonomy" id="477974"/>
    <lineage>
        <taxon>Bacteria</taxon>
        <taxon>Bacillati</taxon>
        <taxon>Bacillota</taxon>
        <taxon>Clostridia</taxon>
        <taxon>Thermoanaerobacterales</taxon>
        <taxon>Candidatus Desulforudaceae</taxon>
        <taxon>Candidatus Desulforudis</taxon>
    </lineage>
</organism>
<name>B1I3M0_DESAP</name>
<protein>
    <submittedName>
        <fullName evidence="1">Uncharacterized protein</fullName>
    </submittedName>
</protein>
<gene>
    <name evidence="1" type="ordered locus">Daud_1069</name>
</gene>
<proteinExistence type="predicted"/>
<dbReference type="eggNOG" id="COG3415">
    <property type="taxonomic scope" value="Bacteria"/>
</dbReference>
<accession>B1I3M0</accession>
<evidence type="ECO:0000313" key="2">
    <source>
        <dbReference type="Proteomes" id="UP000008544"/>
    </source>
</evidence>
<dbReference type="KEGG" id="dau:Daud_1069"/>
<sequence length="87" mass="9920">MPVEGRPWARMRIDRREAWSRAPWSTQPSLKLKTEEVGIDFNRFIDALRQGRSDAEMAGAFGVPVDTVANLREHFMRYGVDSVQGQA</sequence>
<reference evidence="1 2" key="2">
    <citation type="journal article" date="2008" name="Science">
        <title>Environmental genomics reveals a single-species ecosystem deep within Earth.</title>
        <authorList>
            <person name="Chivian D."/>
            <person name="Brodie E.L."/>
            <person name="Alm E.J."/>
            <person name="Culley D.E."/>
            <person name="Dehal P.S."/>
            <person name="Desantis T.Z."/>
            <person name="Gihring T.M."/>
            <person name="Lapidus A."/>
            <person name="Lin L.H."/>
            <person name="Lowry S.R."/>
            <person name="Moser D.P."/>
            <person name="Richardson P.M."/>
            <person name="Southam G."/>
            <person name="Wanger G."/>
            <person name="Pratt L.M."/>
            <person name="Andersen G.L."/>
            <person name="Hazen T.C."/>
            <person name="Brockman F.J."/>
            <person name="Arkin A.P."/>
            <person name="Onstott T.C."/>
        </authorList>
    </citation>
    <scope>NUCLEOTIDE SEQUENCE [LARGE SCALE GENOMIC DNA]</scope>
    <source>
        <strain evidence="1 2">MP104C</strain>
    </source>
</reference>
<dbReference type="HOGENOM" id="CLU_179932_0_0_9"/>
<keyword evidence="2" id="KW-1185">Reference proteome</keyword>
<reference evidence="2" key="1">
    <citation type="submission" date="2007-10" db="EMBL/GenBank/DDBJ databases">
        <title>Complete sequence of chromosome of Desulforudis audaxviator MP104C.</title>
        <authorList>
            <person name="Copeland A."/>
            <person name="Lucas S."/>
            <person name="Lapidus A."/>
            <person name="Barry K."/>
            <person name="Glavina del Rio T."/>
            <person name="Dalin E."/>
            <person name="Tice H."/>
            <person name="Bruce D."/>
            <person name="Pitluck S."/>
            <person name="Lowry S.R."/>
            <person name="Larimer F."/>
            <person name="Land M.L."/>
            <person name="Hauser L."/>
            <person name="Kyrpides N."/>
            <person name="Ivanova N.N."/>
            <person name="Richardson P."/>
        </authorList>
    </citation>
    <scope>NUCLEOTIDE SEQUENCE [LARGE SCALE GENOMIC DNA]</scope>
    <source>
        <strain evidence="2">MP104C</strain>
    </source>
</reference>
<dbReference type="OrthoDB" id="2084241at2"/>
<evidence type="ECO:0000313" key="1">
    <source>
        <dbReference type="EMBL" id="ACA59581.1"/>
    </source>
</evidence>
<dbReference type="AlphaFoldDB" id="B1I3M0"/>
<dbReference type="Proteomes" id="UP000008544">
    <property type="component" value="Chromosome"/>
</dbReference>